<feature type="transmembrane region" description="Helical" evidence="2">
    <location>
        <begin position="113"/>
        <end position="134"/>
    </location>
</feature>
<keyword evidence="1" id="KW-1003">Cell membrane</keyword>
<gene>
    <name evidence="3" type="ORF">S101395_02107</name>
</gene>
<organism evidence="3 4">
    <name type="scientific">Bacillus sonorensis</name>
    <dbReference type="NCBI Taxonomy" id="119858"/>
    <lineage>
        <taxon>Bacteria</taxon>
        <taxon>Bacillati</taxon>
        <taxon>Bacillota</taxon>
        <taxon>Bacilli</taxon>
        <taxon>Bacillales</taxon>
        <taxon>Bacillaceae</taxon>
        <taxon>Bacillus</taxon>
    </lineage>
</organism>
<feature type="transmembrane region" description="Helical" evidence="2">
    <location>
        <begin position="20"/>
        <end position="44"/>
    </location>
</feature>
<evidence type="ECO:0000313" key="3">
    <source>
        <dbReference type="EMBL" id="ASB88615.1"/>
    </source>
</evidence>
<keyword evidence="1" id="KW-0749">Sporulation</keyword>
<sequence>MRKHSMKELIFQHMKDHLSIYLFVSVLFLMGVIFGAVIVNSMTISQKEDLFYYLNQFFGQLSEGKAASSKEMFLQSLLHNMKYLGLMWILGISIIGLPVIFIMVFLKGIVVGFTVGFLVNQMGINGFFLSFVAVLPQNVLLIPAYLIMGTCAIAFSLRLIRQLFVKRSLTEAPVHWFGRYALVLVLIFAMSLISSFLEAYLSPLFMGKLMNYIQAKPN</sequence>
<keyword evidence="1 2" id="KW-0472">Membrane</keyword>
<evidence type="ECO:0000256" key="2">
    <source>
        <dbReference type="SAM" id="Phobius"/>
    </source>
</evidence>
<proteinExistence type="predicted"/>
<feature type="transmembrane region" description="Helical" evidence="2">
    <location>
        <begin position="180"/>
        <end position="201"/>
    </location>
</feature>
<dbReference type="Proteomes" id="UP000196877">
    <property type="component" value="Chromosome"/>
</dbReference>
<keyword evidence="4" id="KW-1185">Reference proteome</keyword>
<dbReference type="RefSeq" id="WP_006636495.1">
    <property type="nucleotide sequence ID" value="NZ_BORD01000005.1"/>
</dbReference>
<dbReference type="NCBIfam" id="TIGR02831">
    <property type="entry name" value="spo_II_M"/>
    <property type="match status" value="1"/>
</dbReference>
<dbReference type="InterPro" id="IPR014196">
    <property type="entry name" value="SpoIIM"/>
</dbReference>
<evidence type="ECO:0000313" key="4">
    <source>
        <dbReference type="Proteomes" id="UP000196877"/>
    </source>
</evidence>
<dbReference type="EMBL" id="CP021920">
    <property type="protein sequence ID" value="ASB88615.1"/>
    <property type="molecule type" value="Genomic_DNA"/>
</dbReference>
<dbReference type="InterPro" id="IPR002798">
    <property type="entry name" value="SpoIIM-like"/>
</dbReference>
<comment type="function">
    <text evidence="1">Required for complete septum migration and engulfment of the forespore compartment during sporulation. Required for stabilizing and recruiting of SpoIIP to the septal membrane.</text>
</comment>
<name>A0ABN5ACW6_9BACI</name>
<accession>A0ABN5ACW6</accession>
<reference evidence="3 4" key="1">
    <citation type="submission" date="2017-06" db="EMBL/GenBank/DDBJ databases">
        <title>Genome sequence of Bacillus sonorensis strain SRCM101395.</title>
        <authorList>
            <person name="Cho S.H."/>
        </authorList>
    </citation>
    <scope>NUCLEOTIDE SEQUENCE [LARGE SCALE GENOMIC DNA]</scope>
    <source>
        <strain evidence="3 4">SRCM101395</strain>
    </source>
</reference>
<dbReference type="Pfam" id="PF01944">
    <property type="entry name" value="SpoIIM"/>
    <property type="match status" value="1"/>
</dbReference>
<keyword evidence="2" id="KW-1133">Transmembrane helix</keyword>
<comment type="subunit">
    <text evidence="1">Component of the MPD complex composed of SpoIIM, SpoIIP and SpoIID.</text>
</comment>
<protein>
    <recommendedName>
        <fullName evidence="1">Stage II sporulation protein M</fullName>
    </recommendedName>
</protein>
<feature type="transmembrane region" description="Helical" evidence="2">
    <location>
        <begin position="140"/>
        <end position="160"/>
    </location>
</feature>
<keyword evidence="1 2" id="KW-0812">Transmembrane</keyword>
<feature type="transmembrane region" description="Helical" evidence="2">
    <location>
        <begin position="83"/>
        <end position="106"/>
    </location>
</feature>
<dbReference type="PIRSF" id="PIRSF038973">
    <property type="entry name" value="SpoIIM"/>
    <property type="match status" value="1"/>
</dbReference>
<dbReference type="GeneID" id="92853945"/>
<evidence type="ECO:0000256" key="1">
    <source>
        <dbReference type="PIRNR" id="PIRNR038973"/>
    </source>
</evidence>
<comment type="subcellular location">
    <subcellularLocation>
        <location evidence="1">Cell membrane</location>
        <topology evidence="1">Multi-pass membrane protein</topology>
    </subcellularLocation>
    <text evidence="1">Localizes to the sporulation septum and to the second division site within the mother cell. Before the start of engulfment localizes to the septal midpoint, then spreads throughout the septum prior to becoming enriched at the leading edge of the engulfing membrane, where it remains until the completion of membrane migration. Some remain partially trapped at the septum during engulfment and upon completion of engulfment become dispersed in the outer forespore membrane. Localization of the MPD complex to the septal membrane is dependent on SpoIIB.</text>
</comment>